<evidence type="ECO:0000313" key="16">
    <source>
        <dbReference type="Proteomes" id="UP000441754"/>
    </source>
</evidence>
<dbReference type="Pfam" id="PF00593">
    <property type="entry name" value="TonB_dep_Rec_b-barrel"/>
    <property type="match status" value="1"/>
</dbReference>
<feature type="domain" description="TonB-dependent receptor plug" evidence="14">
    <location>
        <begin position="123"/>
        <end position="231"/>
    </location>
</feature>
<keyword evidence="7 10" id="KW-0472">Membrane</keyword>
<keyword evidence="9 10" id="KW-0998">Cell outer membrane</keyword>
<evidence type="ECO:0000256" key="5">
    <source>
        <dbReference type="ARBA" id="ARBA00022729"/>
    </source>
</evidence>
<feature type="chain" id="PRO_5029916545" evidence="12">
    <location>
        <begin position="25"/>
        <end position="932"/>
    </location>
</feature>
<dbReference type="Gene3D" id="2.40.170.20">
    <property type="entry name" value="TonB-dependent receptor, beta-barrel domain"/>
    <property type="match status" value="1"/>
</dbReference>
<dbReference type="InterPro" id="IPR000531">
    <property type="entry name" value="Beta-barrel_TonB"/>
</dbReference>
<dbReference type="Proteomes" id="UP000441754">
    <property type="component" value="Unassembled WGS sequence"/>
</dbReference>
<evidence type="ECO:0000256" key="1">
    <source>
        <dbReference type="ARBA" id="ARBA00004571"/>
    </source>
</evidence>
<evidence type="ECO:0000259" key="13">
    <source>
        <dbReference type="Pfam" id="PF00593"/>
    </source>
</evidence>
<keyword evidence="3 10" id="KW-1134">Transmembrane beta strand</keyword>
<evidence type="ECO:0000256" key="6">
    <source>
        <dbReference type="ARBA" id="ARBA00023077"/>
    </source>
</evidence>
<proteinExistence type="inferred from homology"/>
<dbReference type="InterPro" id="IPR039426">
    <property type="entry name" value="TonB-dep_rcpt-like"/>
</dbReference>
<evidence type="ECO:0000256" key="9">
    <source>
        <dbReference type="ARBA" id="ARBA00023237"/>
    </source>
</evidence>
<gene>
    <name evidence="15" type="ORF">GJJ30_10435</name>
</gene>
<name>A0A7K0EIU0_9BACT</name>
<dbReference type="InterPro" id="IPR037066">
    <property type="entry name" value="Plug_dom_sf"/>
</dbReference>
<keyword evidence="4 10" id="KW-0812">Transmembrane</keyword>
<evidence type="ECO:0000256" key="12">
    <source>
        <dbReference type="SAM" id="SignalP"/>
    </source>
</evidence>
<dbReference type="InterPro" id="IPR036942">
    <property type="entry name" value="Beta-barrel_TonB_sf"/>
</dbReference>
<keyword evidence="2 10" id="KW-0813">Transport</keyword>
<keyword evidence="6 11" id="KW-0798">TonB box</keyword>
<dbReference type="InterPro" id="IPR008969">
    <property type="entry name" value="CarboxyPept-like_regulatory"/>
</dbReference>
<sequence length="932" mass="102013">MYQKPFTFLFSLCLALFLSGVAVAQQTRLSGTLTDADTKAPLAGATVVLKDQLSGTVADANGKFSLATNRRGPWTLIVTMVGYERQVIPVTNADQPVAVALKVSTQVLQDVVVAASRVEENILKAPVSIEKMDIRAIRETPSASFYEGINNLKGVDMVTSGLTYKQINTRGFASTGNSRFLQLIDGIDNQPAGFGFSVGNQYGLSDLDVESVELVPGAASALYGPAAFNGALLMHSKDPFQYQGLSAQAKVGVNHINDPNTGAALYHDYALRYAKAFNNKLAFKLNVSYMKGLDWFATDYTDVDATTPTEQKGRNNPAYNGLNIYGDEVNRTITGIGKVARTGYEERDLTDYNVYSLKLNGALHYRITPNLEAIYSYNYAKGTANYTGSNRFSVNGFSLLQHRIELRGANYFVRWYTNQEDSHDSFNTRSLGQQIDRTWVRDLSGNVVPANQADDMWFTRYTTAYQGKASGITAANHAAARAFADQGRYLPGSAEFNREKARLEGIQGLAGAGILSQTKMHHTDAQYNFSSALEKAGLSKTEVLAGGNFRQYSLFTNGTLFDDKGGRILYYEYGAFLQASQRLLADKLKLTVSGRYDKNQNFAGYFTPRASIVFSPTEAHNFRASFQTGFRNPTPSDQFIKLNVGPITILGGAPSNSAGMNVYENSINSPTVGGFVNGFLADMQSGKTPQEAVGNNKDKLQKSNVAYIKPEKVQSFEVGYRGLINNRLAVDANYYFGEYQNFILNQVVIRPDSPVLGSDGKINPAAAQDILNSKYQVFQLYTNASDKVSAQGATLGLTYFVPGGYTIGGNGTWSDFNLKGANPNNIPSFNTPRYKTNVTVGNRNIAKNLGFNVAWHWQDAFDWVGSFNELRPGRIQAYSLLDAQVTYRVPSLKTAVKLGASNLTNQYVVQAYGSPAVGGLYYVSLTFDQGMR</sequence>
<feature type="signal peptide" evidence="12">
    <location>
        <begin position="1"/>
        <end position="24"/>
    </location>
</feature>
<dbReference type="Gene3D" id="2.60.40.1120">
    <property type="entry name" value="Carboxypeptidase-like, regulatory domain"/>
    <property type="match status" value="1"/>
</dbReference>
<dbReference type="AlphaFoldDB" id="A0A7K0EIU0"/>
<dbReference type="OrthoDB" id="1109208at2"/>
<evidence type="ECO:0000256" key="3">
    <source>
        <dbReference type="ARBA" id="ARBA00022452"/>
    </source>
</evidence>
<keyword evidence="5 12" id="KW-0732">Signal</keyword>
<dbReference type="PROSITE" id="PS52016">
    <property type="entry name" value="TONB_DEPENDENT_REC_3"/>
    <property type="match status" value="1"/>
</dbReference>
<organism evidence="15 16">
    <name type="scientific">Larkinella terrae</name>
    <dbReference type="NCBI Taxonomy" id="2025311"/>
    <lineage>
        <taxon>Bacteria</taxon>
        <taxon>Pseudomonadati</taxon>
        <taxon>Bacteroidota</taxon>
        <taxon>Cytophagia</taxon>
        <taxon>Cytophagales</taxon>
        <taxon>Spirosomataceae</taxon>
        <taxon>Larkinella</taxon>
    </lineage>
</organism>
<dbReference type="PANTHER" id="PTHR30069">
    <property type="entry name" value="TONB-DEPENDENT OUTER MEMBRANE RECEPTOR"/>
    <property type="match status" value="1"/>
</dbReference>
<dbReference type="GO" id="GO:0015344">
    <property type="term" value="F:siderophore uptake transmembrane transporter activity"/>
    <property type="evidence" value="ECO:0007669"/>
    <property type="project" value="TreeGrafter"/>
</dbReference>
<dbReference type="Gene3D" id="2.170.130.10">
    <property type="entry name" value="TonB-dependent receptor, plug domain"/>
    <property type="match status" value="1"/>
</dbReference>
<evidence type="ECO:0000256" key="4">
    <source>
        <dbReference type="ARBA" id="ARBA00022692"/>
    </source>
</evidence>
<dbReference type="GO" id="GO:0009279">
    <property type="term" value="C:cell outer membrane"/>
    <property type="evidence" value="ECO:0007669"/>
    <property type="project" value="UniProtKB-SubCell"/>
</dbReference>
<evidence type="ECO:0000256" key="2">
    <source>
        <dbReference type="ARBA" id="ARBA00022448"/>
    </source>
</evidence>
<dbReference type="GO" id="GO:0044718">
    <property type="term" value="P:siderophore transmembrane transport"/>
    <property type="evidence" value="ECO:0007669"/>
    <property type="project" value="TreeGrafter"/>
</dbReference>
<evidence type="ECO:0000313" key="15">
    <source>
        <dbReference type="EMBL" id="MRS61704.1"/>
    </source>
</evidence>
<dbReference type="InterPro" id="IPR012910">
    <property type="entry name" value="Plug_dom"/>
</dbReference>
<evidence type="ECO:0000256" key="11">
    <source>
        <dbReference type="RuleBase" id="RU003357"/>
    </source>
</evidence>
<dbReference type="PANTHER" id="PTHR30069:SF29">
    <property type="entry name" value="HEMOGLOBIN AND HEMOGLOBIN-HAPTOGLOBIN-BINDING PROTEIN 1-RELATED"/>
    <property type="match status" value="1"/>
</dbReference>
<evidence type="ECO:0000256" key="10">
    <source>
        <dbReference type="PROSITE-ProRule" id="PRU01360"/>
    </source>
</evidence>
<dbReference type="Pfam" id="PF07715">
    <property type="entry name" value="Plug"/>
    <property type="match status" value="1"/>
</dbReference>
<accession>A0A7K0EIU0</accession>
<comment type="similarity">
    <text evidence="10 11">Belongs to the TonB-dependent receptor family.</text>
</comment>
<evidence type="ECO:0000256" key="8">
    <source>
        <dbReference type="ARBA" id="ARBA00023170"/>
    </source>
</evidence>
<reference evidence="15 16" key="1">
    <citation type="journal article" date="2018" name="Antonie Van Leeuwenhoek">
        <title>Larkinella terrae sp. nov., isolated from soil on Jeju Island, South Korea.</title>
        <authorList>
            <person name="Ten L.N."/>
            <person name="Jeon J."/>
            <person name="Park S.J."/>
            <person name="Park S."/>
            <person name="Lee S.Y."/>
            <person name="Kim M.K."/>
            <person name="Jung H.Y."/>
        </authorList>
    </citation>
    <scope>NUCLEOTIDE SEQUENCE [LARGE SCALE GENOMIC DNA]</scope>
    <source>
        <strain evidence="15 16">KCTC 52001</strain>
    </source>
</reference>
<dbReference type="SUPFAM" id="SSF56935">
    <property type="entry name" value="Porins"/>
    <property type="match status" value="1"/>
</dbReference>
<evidence type="ECO:0000259" key="14">
    <source>
        <dbReference type="Pfam" id="PF07715"/>
    </source>
</evidence>
<feature type="domain" description="TonB-dependent receptor-like beta-barrel" evidence="13">
    <location>
        <begin position="416"/>
        <end position="903"/>
    </location>
</feature>
<dbReference type="SUPFAM" id="SSF49464">
    <property type="entry name" value="Carboxypeptidase regulatory domain-like"/>
    <property type="match status" value="1"/>
</dbReference>
<keyword evidence="8 15" id="KW-0675">Receptor</keyword>
<protein>
    <submittedName>
        <fullName evidence="15">TonB-dependent receptor plug domain-containing protein</fullName>
    </submittedName>
</protein>
<keyword evidence="16" id="KW-1185">Reference proteome</keyword>
<dbReference type="Pfam" id="PF13715">
    <property type="entry name" value="CarbopepD_reg_2"/>
    <property type="match status" value="1"/>
</dbReference>
<dbReference type="EMBL" id="WJXZ01000005">
    <property type="protein sequence ID" value="MRS61704.1"/>
    <property type="molecule type" value="Genomic_DNA"/>
</dbReference>
<comment type="subcellular location">
    <subcellularLocation>
        <location evidence="1 10">Cell outer membrane</location>
        <topology evidence="1 10">Multi-pass membrane protein</topology>
    </subcellularLocation>
</comment>
<comment type="caution">
    <text evidence="15">The sequence shown here is derived from an EMBL/GenBank/DDBJ whole genome shotgun (WGS) entry which is preliminary data.</text>
</comment>
<evidence type="ECO:0000256" key="7">
    <source>
        <dbReference type="ARBA" id="ARBA00023136"/>
    </source>
</evidence>
<dbReference type="RefSeq" id="WP_154175089.1">
    <property type="nucleotide sequence ID" value="NZ_WJXZ01000005.1"/>
</dbReference>